<comment type="caution">
    <text evidence="4">The sequence shown here is derived from an EMBL/GenBank/DDBJ whole genome shotgun (WGS) entry which is preliminary data.</text>
</comment>
<protein>
    <recommendedName>
        <fullName evidence="1">Nipped-B protein</fullName>
    </recommendedName>
</protein>
<dbReference type="GO" id="GO:0071169">
    <property type="term" value="P:establishment of protein localization to chromatin"/>
    <property type="evidence" value="ECO:0007669"/>
    <property type="project" value="TreeGrafter"/>
</dbReference>
<dbReference type="GO" id="GO:0140588">
    <property type="term" value="P:chromatin looping"/>
    <property type="evidence" value="ECO:0007669"/>
    <property type="project" value="InterPro"/>
</dbReference>
<sequence>MLYFIRHEDVEVKHKALAGLDSDSTIRAKADQQVQELDKKYPGFIQIKAMQGIKMYRLQEILQQDPSEPIRGIRTDDDNIISLNSFIYSLIRSNHGQRRSTCLTKWGFHNSTLAIAMMPHKATLSELIYMADNMAFLPYQVQDEPLYIIHQIDIIVSVSVSNILQSNREVFFPGAADDDRAKLEDDDDEELNTLLEHMPEDTTALPNLFMMSQGCILLLMLKQHLKELYRFTDSSSINIDRSKIHHYSPTEQAKVWDKPLNRKAKMTFNPSQGMDLFKQLMLSIDPDDDDDIPAPPSVRSWHPSRCRHALWWPGRGRCSGAAQGGPETGESQDSKPVAVIDLSGHGDGDNGSQKVEISKALSSLMAYHKRSMSSHHRHGCTSKTSSHSSKPHKHKKKKRWRHYSEDDNKEVDSEDSDYVV</sequence>
<evidence type="ECO:0000256" key="1">
    <source>
        <dbReference type="RuleBase" id="RU364107"/>
    </source>
</evidence>
<dbReference type="Pfam" id="PF12830">
    <property type="entry name" value="Nipped-B_C"/>
    <property type="match status" value="1"/>
</dbReference>
<evidence type="ECO:0000256" key="2">
    <source>
        <dbReference type="SAM" id="MobiDB-lite"/>
    </source>
</evidence>
<dbReference type="InterPro" id="IPR024986">
    <property type="entry name" value="Nipped-B_C"/>
</dbReference>
<evidence type="ECO:0000313" key="5">
    <source>
        <dbReference type="Proteomes" id="UP001209878"/>
    </source>
</evidence>
<dbReference type="GO" id="GO:0090694">
    <property type="term" value="C:Scc2-Scc4 cohesin loading complex"/>
    <property type="evidence" value="ECO:0007669"/>
    <property type="project" value="TreeGrafter"/>
</dbReference>
<keyword evidence="5" id="KW-1185">Reference proteome</keyword>
<keyword evidence="1" id="KW-0131">Cell cycle</keyword>
<dbReference type="PANTHER" id="PTHR21704">
    <property type="entry name" value="NIPPED-B-LIKE PROTEIN DELANGIN SCC2-RELATED"/>
    <property type="match status" value="1"/>
</dbReference>
<accession>A0AAD9ULH2</accession>
<dbReference type="GO" id="GO:0003682">
    <property type="term" value="F:chromatin binding"/>
    <property type="evidence" value="ECO:0007669"/>
    <property type="project" value="TreeGrafter"/>
</dbReference>
<dbReference type="Proteomes" id="UP001209878">
    <property type="component" value="Unassembled WGS sequence"/>
</dbReference>
<gene>
    <name evidence="4" type="ORF">NP493_9g03024</name>
</gene>
<evidence type="ECO:0000313" key="4">
    <source>
        <dbReference type="EMBL" id="KAK2193647.1"/>
    </source>
</evidence>
<organism evidence="4 5">
    <name type="scientific">Ridgeia piscesae</name>
    <name type="common">Tubeworm</name>
    <dbReference type="NCBI Taxonomy" id="27915"/>
    <lineage>
        <taxon>Eukaryota</taxon>
        <taxon>Metazoa</taxon>
        <taxon>Spiralia</taxon>
        <taxon>Lophotrochozoa</taxon>
        <taxon>Annelida</taxon>
        <taxon>Polychaeta</taxon>
        <taxon>Sedentaria</taxon>
        <taxon>Canalipalpata</taxon>
        <taxon>Sabellida</taxon>
        <taxon>Siboglinidae</taxon>
        <taxon>Ridgeia</taxon>
    </lineage>
</organism>
<comment type="similarity">
    <text evidence="1">Belongs to the SCC2/Nipped-B family.</text>
</comment>
<feature type="domain" description="Sister chromatid cohesion C-terminal" evidence="3">
    <location>
        <begin position="21"/>
        <end position="155"/>
    </location>
</feature>
<keyword evidence="1" id="KW-0677">Repeat</keyword>
<name>A0AAD9ULH2_RIDPI</name>
<dbReference type="GO" id="GO:0010468">
    <property type="term" value="P:regulation of gene expression"/>
    <property type="evidence" value="ECO:0007669"/>
    <property type="project" value="InterPro"/>
</dbReference>
<feature type="compositionally biased region" description="Basic residues" evidence="2">
    <location>
        <begin position="389"/>
        <end position="401"/>
    </location>
</feature>
<dbReference type="AlphaFoldDB" id="A0AAD9ULH2"/>
<dbReference type="EMBL" id="JAODUO010000009">
    <property type="protein sequence ID" value="KAK2193647.1"/>
    <property type="molecule type" value="Genomic_DNA"/>
</dbReference>
<dbReference type="PANTHER" id="PTHR21704:SF18">
    <property type="entry name" value="NIPPED-B-LIKE PROTEIN"/>
    <property type="match status" value="1"/>
</dbReference>
<dbReference type="GO" id="GO:0061775">
    <property type="term" value="F:cohesin loader activity"/>
    <property type="evidence" value="ECO:0007669"/>
    <property type="project" value="InterPro"/>
</dbReference>
<dbReference type="InterPro" id="IPR033031">
    <property type="entry name" value="Scc2/Nipped-B"/>
</dbReference>
<proteinExistence type="inferred from homology"/>
<evidence type="ECO:0000259" key="3">
    <source>
        <dbReference type="Pfam" id="PF12830"/>
    </source>
</evidence>
<dbReference type="GO" id="GO:0034087">
    <property type="term" value="P:establishment of mitotic sister chromatid cohesion"/>
    <property type="evidence" value="ECO:0007669"/>
    <property type="project" value="TreeGrafter"/>
</dbReference>
<dbReference type="GO" id="GO:1990414">
    <property type="term" value="P:replication-born double-strand break repair via sister chromatid exchange"/>
    <property type="evidence" value="ECO:0007669"/>
    <property type="project" value="TreeGrafter"/>
</dbReference>
<feature type="compositionally biased region" description="Acidic residues" evidence="2">
    <location>
        <begin position="407"/>
        <end position="420"/>
    </location>
</feature>
<feature type="region of interest" description="Disordered" evidence="2">
    <location>
        <begin position="368"/>
        <end position="420"/>
    </location>
</feature>
<comment type="subcellular location">
    <subcellularLocation>
        <location evidence="1">Nucleus</location>
    </subcellularLocation>
</comment>
<reference evidence="4" key="1">
    <citation type="journal article" date="2023" name="Mol. Biol. Evol.">
        <title>Third-Generation Sequencing Reveals the Adaptive Role of the Epigenome in Three Deep-Sea Polychaetes.</title>
        <authorList>
            <person name="Perez M."/>
            <person name="Aroh O."/>
            <person name="Sun Y."/>
            <person name="Lan Y."/>
            <person name="Juniper S.K."/>
            <person name="Young C.R."/>
            <person name="Angers B."/>
            <person name="Qian P.Y."/>
        </authorList>
    </citation>
    <scope>NUCLEOTIDE SEQUENCE</scope>
    <source>
        <strain evidence="4">R07B-5</strain>
    </source>
</reference>
<feature type="compositionally biased region" description="Basic residues" evidence="2">
    <location>
        <begin position="368"/>
        <end position="380"/>
    </location>
</feature>
<keyword evidence="1" id="KW-0539">Nucleus</keyword>